<keyword evidence="2" id="KW-0808">Transferase</keyword>
<reference evidence="3 4" key="1">
    <citation type="submission" date="2024-02" db="EMBL/GenBank/DDBJ databases">
        <authorList>
            <person name="Chen Y."/>
            <person name="Shah S."/>
            <person name="Dougan E. K."/>
            <person name="Thang M."/>
            <person name="Chan C."/>
        </authorList>
    </citation>
    <scope>NUCLEOTIDE SEQUENCE [LARGE SCALE GENOMIC DNA]</scope>
</reference>
<keyword evidence="4" id="KW-1185">Reference proteome</keyword>
<name>A0ABP0J8X6_9DINO</name>
<protein>
    <submittedName>
        <fullName evidence="3">Modification methylase Eco47II</fullName>
    </submittedName>
</protein>
<evidence type="ECO:0000256" key="1">
    <source>
        <dbReference type="ARBA" id="ARBA00022603"/>
    </source>
</evidence>
<dbReference type="SUPFAM" id="SSF53335">
    <property type="entry name" value="S-adenosyl-L-methionine-dependent methyltransferases"/>
    <property type="match status" value="1"/>
</dbReference>
<sequence length="1445" mass="158491">MECALFGEPPAAVEESWSGVVSLCSSLEGDEAFWVAVLHPWGHDALVADCGLLPTGCNKVTLYHWVVSSKEPLILTAAATSQAYPCSSLPRTFGSDLIEFAAGNGAMGLGPTFLGARIRVSIESCTYAVEHLKLNNHGLVIHDDISSLAAIKLAHAELNGSPTTGLFGFPCQPYSKQGLQLGEYDVRFDTLLGGLKATWFLQLQSLIIECVPSACTTSAVQEALDILCKAMGWEKVDLLLDLKHQWPMRRARWWGILAPPGWLSGPLHVWLPDSRFQTAGSLLKSWPAWAVDEEEDLLLTHQEYLIFQDQAFGTDQRWYGLQRQLPTILHSYGAWFGPCPCGCRSAAMAPETLKLKGIRGCYVTSSLTGQPRLLHPYELAYMLGIPCSMKFNTSPRDTLPLLGNVASSMQSVWIYALLVQSASRAIPEMFAIDPAQVLDKYKRELIRQFNQAHCIEVPLSSLCIVAEDGAELTLFAAGTNLAADLLHAEKLQLHPEASCRLFDGDRQMSQFERFPVQPHGRCYRLLIEGPYAKVSKDEMIVISLNDGQDHWVELLRAGQFLFEALSSKPFEHIYHFVDSAGRLYSRDTRLWQGPGLGLASGPVPGLGANLIWHAMQSLTRDLNAQKGAAPLLISPALAAQILGASISPTGSELEIGNALRISECFCIFAAEGHWALLWGCRHEGDLHWTYLDPLSDGLRSQAWTLASHLSGLLRGALVSFRHFSVYTQSDSFTCGTLALLHLAAALGLPGGLPPHAVQTLHLWLLRQSRAESFRAYGPADSTTIRQLTDVLIGHGVFPQAASERAQLVANKIGIAAVQQALNSRNPWAALKDKASQPGSAIRLVTHEELEAQITARAKTKHGCHIPRAKEKKSRTAATRFTAENLDVSLLPLDKSHFKDEDGDDIPQIQFEEVRSNGRGIAVCSQTDARAFIVDPKSISTDALALLVLPPLPPEACASANITSMRFPAVYGPQQEPMLVQSTMVSIGDVDIHRHFGASDTKLAVLDTSVFKTVIYRDELEQDWARFIQHPVRYLTELLPALQLCRGRKCGAECPRFHPPLDEDIDGAIQEVWARKFLSDSGRPVKPAEAAIYQLYLRVASLTATQVLESSVMGVYIEPRKADLSGTDPNYTVVWLPKADRNAAVRALKSFDGAQALVRVRDRYGVRVPVAHAAAASKELRPDIPYVDVRISRVFRLHPIPHGVQRNTLLKLFKDWGWTAKPMQPTKGSALGSAWEVGADKPPPKPIMPGFGADVLISEVRARSTANAELPSVISSCHPRKLTPAKSTSADPWLQASNDPWKQWSASSSSHVAPGATSTKHLQALETRLQASLKDTVQAQLEEHAQDASMASDTTLVAFQQEADQRFRVLEAGVSELKAQGQQFRSWFNDVHKGMEQMGTQIAGVQKTTEHLTTTLGASVTSSVNDAFDARFAQLEAMLAKRSRHE</sequence>
<dbReference type="Proteomes" id="UP001642464">
    <property type="component" value="Unassembled WGS sequence"/>
</dbReference>
<proteinExistence type="predicted"/>
<comment type="caution">
    <text evidence="3">The sequence shown here is derived from an EMBL/GenBank/DDBJ whole genome shotgun (WGS) entry which is preliminary data.</text>
</comment>
<evidence type="ECO:0000256" key="2">
    <source>
        <dbReference type="ARBA" id="ARBA00022679"/>
    </source>
</evidence>
<dbReference type="InterPro" id="IPR029063">
    <property type="entry name" value="SAM-dependent_MTases_sf"/>
</dbReference>
<organism evidence="3 4">
    <name type="scientific">Durusdinium trenchii</name>
    <dbReference type="NCBI Taxonomy" id="1381693"/>
    <lineage>
        <taxon>Eukaryota</taxon>
        <taxon>Sar</taxon>
        <taxon>Alveolata</taxon>
        <taxon>Dinophyceae</taxon>
        <taxon>Suessiales</taxon>
        <taxon>Symbiodiniaceae</taxon>
        <taxon>Durusdinium</taxon>
    </lineage>
</organism>
<dbReference type="GO" id="GO:0032259">
    <property type="term" value="P:methylation"/>
    <property type="evidence" value="ECO:0007669"/>
    <property type="project" value="UniProtKB-KW"/>
</dbReference>
<dbReference type="GO" id="GO:0008168">
    <property type="term" value="F:methyltransferase activity"/>
    <property type="evidence" value="ECO:0007669"/>
    <property type="project" value="UniProtKB-KW"/>
</dbReference>
<keyword evidence="1 3" id="KW-0489">Methyltransferase</keyword>
<gene>
    <name evidence="3" type="ORF">SCF082_LOCUS10833</name>
</gene>
<evidence type="ECO:0000313" key="3">
    <source>
        <dbReference type="EMBL" id="CAK9010817.1"/>
    </source>
</evidence>
<evidence type="ECO:0000313" key="4">
    <source>
        <dbReference type="Proteomes" id="UP001642464"/>
    </source>
</evidence>
<dbReference type="Pfam" id="PF00145">
    <property type="entry name" value="DNA_methylase"/>
    <property type="match status" value="1"/>
</dbReference>
<accession>A0ABP0J8X6</accession>
<dbReference type="EMBL" id="CAXAMM010006369">
    <property type="protein sequence ID" value="CAK9010817.1"/>
    <property type="molecule type" value="Genomic_DNA"/>
</dbReference>
<dbReference type="InterPro" id="IPR001525">
    <property type="entry name" value="C5_MeTfrase"/>
</dbReference>
<dbReference type="Gene3D" id="3.40.50.150">
    <property type="entry name" value="Vaccinia Virus protein VP39"/>
    <property type="match status" value="1"/>
</dbReference>